<evidence type="ECO:0000313" key="2">
    <source>
        <dbReference type="EMBL" id="KAK6499318.1"/>
    </source>
</evidence>
<evidence type="ECO:0000256" key="1">
    <source>
        <dbReference type="SAM" id="MobiDB-lite"/>
    </source>
</evidence>
<gene>
    <name evidence="2" type="ORF">TWF506_003946</name>
</gene>
<feature type="compositionally biased region" description="Basic residues" evidence="1">
    <location>
        <begin position="70"/>
        <end position="91"/>
    </location>
</feature>
<evidence type="ECO:0000313" key="3">
    <source>
        <dbReference type="Proteomes" id="UP001307849"/>
    </source>
</evidence>
<protein>
    <submittedName>
        <fullName evidence="2">Uncharacterized protein</fullName>
    </submittedName>
</protein>
<organism evidence="2 3">
    <name type="scientific">Arthrobotrys conoides</name>
    <dbReference type="NCBI Taxonomy" id="74498"/>
    <lineage>
        <taxon>Eukaryota</taxon>
        <taxon>Fungi</taxon>
        <taxon>Dikarya</taxon>
        <taxon>Ascomycota</taxon>
        <taxon>Pezizomycotina</taxon>
        <taxon>Orbiliomycetes</taxon>
        <taxon>Orbiliales</taxon>
        <taxon>Orbiliaceae</taxon>
        <taxon>Arthrobotrys</taxon>
    </lineage>
</organism>
<name>A0AAN8NKI7_9PEZI</name>
<feature type="compositionally biased region" description="Polar residues" evidence="1">
    <location>
        <begin position="1"/>
        <end position="12"/>
    </location>
</feature>
<sequence>MAPTTGSATSVAKSGPGRKKKPTTPTEPTRRSTRAVVPRTIFSSGVTKPKAAPKKRKTTAVKEKVVAAAKKAKTTVTKKKPGPKPGAAKKTKATDAKVTKKAKTKA</sequence>
<dbReference type="EMBL" id="JAVHJM010000013">
    <property type="protein sequence ID" value="KAK6499318.1"/>
    <property type="molecule type" value="Genomic_DNA"/>
</dbReference>
<proteinExistence type="predicted"/>
<dbReference type="AlphaFoldDB" id="A0AAN8NKI7"/>
<dbReference type="Proteomes" id="UP001307849">
    <property type="component" value="Unassembled WGS sequence"/>
</dbReference>
<accession>A0AAN8NKI7</accession>
<comment type="caution">
    <text evidence="2">The sequence shown here is derived from an EMBL/GenBank/DDBJ whole genome shotgun (WGS) entry which is preliminary data.</text>
</comment>
<feature type="region of interest" description="Disordered" evidence="1">
    <location>
        <begin position="1"/>
        <end position="106"/>
    </location>
</feature>
<reference evidence="2 3" key="1">
    <citation type="submission" date="2019-10" db="EMBL/GenBank/DDBJ databases">
        <authorList>
            <person name="Palmer J.M."/>
        </authorList>
    </citation>
    <scope>NUCLEOTIDE SEQUENCE [LARGE SCALE GENOMIC DNA]</scope>
    <source>
        <strain evidence="2 3">TWF506</strain>
    </source>
</reference>
<keyword evidence="3" id="KW-1185">Reference proteome</keyword>